<dbReference type="InterPro" id="IPR036875">
    <property type="entry name" value="Znf_CCHC_sf"/>
</dbReference>
<reference evidence="5 6" key="1">
    <citation type="submission" date="2024-11" db="EMBL/GenBank/DDBJ databases">
        <title>Chromosome-level genome assembly of the freshwater bivalve Anodonta woodiana.</title>
        <authorList>
            <person name="Chen X."/>
        </authorList>
    </citation>
    <scope>NUCLEOTIDE SEQUENCE [LARGE SCALE GENOMIC DNA]</scope>
    <source>
        <strain evidence="5">MN2024</strain>
        <tissue evidence="5">Gills</tissue>
    </source>
</reference>
<feature type="region of interest" description="Disordered" evidence="2">
    <location>
        <begin position="21"/>
        <end position="47"/>
    </location>
</feature>
<dbReference type="PROSITE" id="PS50994">
    <property type="entry name" value="INTEGRASE"/>
    <property type="match status" value="1"/>
</dbReference>
<dbReference type="InterPro" id="IPR050951">
    <property type="entry name" value="Retrovirus_Pol_polyprotein"/>
</dbReference>
<dbReference type="Gene3D" id="3.10.10.10">
    <property type="entry name" value="HIV Type 1 Reverse Transcriptase, subunit A, domain 1"/>
    <property type="match status" value="1"/>
</dbReference>
<evidence type="ECO:0000313" key="5">
    <source>
        <dbReference type="EMBL" id="KAL3854643.1"/>
    </source>
</evidence>
<dbReference type="Gene3D" id="3.30.420.10">
    <property type="entry name" value="Ribonuclease H-like superfamily/Ribonuclease H"/>
    <property type="match status" value="1"/>
</dbReference>
<dbReference type="InterPro" id="IPR012337">
    <property type="entry name" value="RNaseH-like_sf"/>
</dbReference>
<protein>
    <submittedName>
        <fullName evidence="5">Uncharacterized protein</fullName>
    </submittedName>
</protein>
<gene>
    <name evidence="5" type="ORF">ACJMK2_013904</name>
</gene>
<keyword evidence="6" id="KW-1185">Reference proteome</keyword>
<comment type="caution">
    <text evidence="5">The sequence shown here is derived from an EMBL/GenBank/DDBJ whole genome shotgun (WGS) entry which is preliminary data.</text>
</comment>
<dbReference type="AlphaFoldDB" id="A0ABD3V1W4"/>
<dbReference type="EMBL" id="JBJQND010000014">
    <property type="protein sequence ID" value="KAL3854643.1"/>
    <property type="molecule type" value="Genomic_DNA"/>
</dbReference>
<feature type="domain" description="Integrase catalytic" evidence="4">
    <location>
        <begin position="389"/>
        <end position="548"/>
    </location>
</feature>
<evidence type="ECO:0000259" key="3">
    <source>
        <dbReference type="PROSITE" id="PS50158"/>
    </source>
</evidence>
<dbReference type="FunFam" id="3.30.420.10:FF:000032">
    <property type="entry name" value="Retrovirus-related Pol polyprotein from transposon 297-like Protein"/>
    <property type="match status" value="1"/>
</dbReference>
<dbReference type="Pfam" id="PF17921">
    <property type="entry name" value="Integrase_H2C2"/>
    <property type="match status" value="1"/>
</dbReference>
<dbReference type="Pfam" id="PF00665">
    <property type="entry name" value="rve"/>
    <property type="match status" value="1"/>
</dbReference>
<proteinExistence type="predicted"/>
<dbReference type="SMART" id="SM00343">
    <property type="entry name" value="ZnF_C2HC"/>
    <property type="match status" value="1"/>
</dbReference>
<dbReference type="InterPro" id="IPR001878">
    <property type="entry name" value="Znf_CCHC"/>
</dbReference>
<keyword evidence="1" id="KW-0479">Metal-binding</keyword>
<name>A0ABD3V1W4_SINWO</name>
<dbReference type="PANTHER" id="PTHR37984">
    <property type="entry name" value="PROTEIN CBG26694"/>
    <property type="match status" value="1"/>
</dbReference>
<dbReference type="Gene3D" id="4.10.60.10">
    <property type="entry name" value="Zinc finger, CCHC-type"/>
    <property type="match status" value="1"/>
</dbReference>
<keyword evidence="1" id="KW-0863">Zinc-finger</keyword>
<accession>A0ABD3V1W4</accession>
<feature type="domain" description="CCHC-type" evidence="3">
    <location>
        <begin position="52"/>
        <end position="68"/>
    </location>
</feature>
<dbReference type="PANTHER" id="PTHR37984:SF15">
    <property type="entry name" value="INTEGRASE CATALYTIC DOMAIN-CONTAINING PROTEIN"/>
    <property type="match status" value="1"/>
</dbReference>
<dbReference type="SUPFAM" id="SSF56672">
    <property type="entry name" value="DNA/RNA polymerases"/>
    <property type="match status" value="1"/>
</dbReference>
<dbReference type="SUPFAM" id="SSF57756">
    <property type="entry name" value="Retrovirus zinc finger-like domains"/>
    <property type="match status" value="1"/>
</dbReference>
<dbReference type="PROSITE" id="PS50158">
    <property type="entry name" value="ZF_CCHC"/>
    <property type="match status" value="1"/>
</dbReference>
<dbReference type="Gene3D" id="1.10.340.70">
    <property type="match status" value="1"/>
</dbReference>
<dbReference type="GO" id="GO:0006259">
    <property type="term" value="P:DNA metabolic process"/>
    <property type="evidence" value="ECO:0007669"/>
    <property type="project" value="UniProtKB-ARBA"/>
</dbReference>
<dbReference type="InterPro" id="IPR043502">
    <property type="entry name" value="DNA/RNA_pol_sf"/>
</dbReference>
<dbReference type="InterPro" id="IPR041588">
    <property type="entry name" value="Integrase_H2C2"/>
</dbReference>
<dbReference type="InterPro" id="IPR001584">
    <property type="entry name" value="Integrase_cat-core"/>
</dbReference>
<feature type="compositionally biased region" description="Basic and acidic residues" evidence="2">
    <location>
        <begin position="21"/>
        <end position="38"/>
    </location>
</feature>
<dbReference type="GO" id="GO:0008270">
    <property type="term" value="F:zinc ion binding"/>
    <property type="evidence" value="ECO:0007669"/>
    <property type="project" value="UniProtKB-KW"/>
</dbReference>
<dbReference type="FunFam" id="1.10.340.70:FF:000001">
    <property type="entry name" value="Retrovirus-related Pol polyprotein from transposon gypsy-like Protein"/>
    <property type="match status" value="1"/>
</dbReference>
<dbReference type="SUPFAM" id="SSF53098">
    <property type="entry name" value="Ribonuclease H-like"/>
    <property type="match status" value="1"/>
</dbReference>
<organism evidence="5 6">
    <name type="scientific">Sinanodonta woodiana</name>
    <name type="common">Chinese pond mussel</name>
    <name type="synonym">Anodonta woodiana</name>
    <dbReference type="NCBI Taxonomy" id="1069815"/>
    <lineage>
        <taxon>Eukaryota</taxon>
        <taxon>Metazoa</taxon>
        <taxon>Spiralia</taxon>
        <taxon>Lophotrochozoa</taxon>
        <taxon>Mollusca</taxon>
        <taxon>Bivalvia</taxon>
        <taxon>Autobranchia</taxon>
        <taxon>Heteroconchia</taxon>
        <taxon>Palaeoheterodonta</taxon>
        <taxon>Unionida</taxon>
        <taxon>Unionoidea</taxon>
        <taxon>Unionidae</taxon>
        <taxon>Unioninae</taxon>
        <taxon>Sinanodonta</taxon>
    </lineage>
</organism>
<dbReference type="Proteomes" id="UP001634394">
    <property type="component" value="Unassembled WGS sequence"/>
</dbReference>
<evidence type="ECO:0000259" key="4">
    <source>
        <dbReference type="PROSITE" id="PS50994"/>
    </source>
</evidence>
<evidence type="ECO:0000313" key="6">
    <source>
        <dbReference type="Proteomes" id="UP001634394"/>
    </source>
</evidence>
<evidence type="ECO:0000256" key="2">
    <source>
        <dbReference type="SAM" id="MobiDB-lite"/>
    </source>
</evidence>
<evidence type="ECO:0000256" key="1">
    <source>
        <dbReference type="PROSITE-ProRule" id="PRU00047"/>
    </source>
</evidence>
<dbReference type="InterPro" id="IPR036397">
    <property type="entry name" value="RNaseH_sf"/>
</dbReference>
<keyword evidence="1" id="KW-0862">Zinc</keyword>
<sequence length="830" mass="93827">MATQADLFAEARGGSHNVITREVKGESQVKDRKPKEPNKYVGSNQGERSGAKCFICKGVGHISHNCPKRKGPVQKVAVAIRDRRSVNGKLNVSQQAKRDAVYEPVMRSEASSGAIQSIGTCIYPEARVPIANGTVNGQVTVLRDTGCTTVVVKRNLVRDDQLLGFKSPCMLLDQTIDHVPVNRIMIETPFLTGTVEALCIANPIYELTIGNVPGSRLPTMGDFRYPIIQAVQTRSQIKEESKSLRKLKVPEAITDISREEFRDEQKRDESLRAISEKTLTGSVKKCKNGGTSKFLTRKGLMYREYSISDRKFLQLVVPQKLRSQVLKVAHETSMAGHLGVKKTTDRVLKELYWPGVNSDVRRFCRSCDICQKTISKGRVTRVPLGKMPLIDTPFKRVAIDIVGPIFPPTDRKNRYILTLVDYATRYPEATALPSIETERVAEALVDMFSRVEVPEEVLTDCGAQFTSDIMAEISRLLSFKQLRTTPYHPMCNGLVEKFNGTLKQMLRRMCVEKPKDWDRYLNALLFAYREVPQESLGFSPFELLYGRTVRGPMRILRELWSYEVADEEVKTTYQYVVDLQGRLESTCRIAQDELVKSSRRYAKYYNRGTRSRKFEVGNKVLVLLPTNNNKLLVQWKGPYEVKQVKGEMDYIIDVEGKSKTFHANMLKLYVARPGQTIDKGILNVVCVAVIEDGSNDEAELVSSKETPFEYQIDVGKESIDQINICPDLSESQRTQLMEVFSTYSDVFTDRTGRTNLISHEIKLNTSEPIRIKGYGIPFNARETINVEVTKMLDQGVIEPSNSPYSSPVVLVKKKDGSNRFCIDFRRRTNA</sequence>